<feature type="disulfide bond" evidence="4">
    <location>
        <begin position="22"/>
        <end position="32"/>
    </location>
</feature>
<feature type="disulfide bond" evidence="4">
    <location>
        <begin position="90"/>
        <end position="99"/>
    </location>
</feature>
<dbReference type="InterPro" id="IPR013111">
    <property type="entry name" value="EGF_extracell"/>
</dbReference>
<dbReference type="OMA" id="ECTCFNG"/>
<dbReference type="KEGG" id="spar:SPRG_22096"/>
<dbReference type="Proteomes" id="UP000030745">
    <property type="component" value="Unassembled WGS sequence"/>
</dbReference>
<dbReference type="AlphaFoldDB" id="A0A067CT78"/>
<accession>A0A067CT78</accession>
<evidence type="ECO:0000259" key="6">
    <source>
        <dbReference type="PROSITE" id="PS50026"/>
    </source>
</evidence>
<evidence type="ECO:0000256" key="2">
    <source>
        <dbReference type="ARBA" id="ARBA00022737"/>
    </source>
</evidence>
<dbReference type="EMBL" id="KK583192">
    <property type="protein sequence ID" value="KDO33683.1"/>
    <property type="molecule type" value="Genomic_DNA"/>
</dbReference>
<dbReference type="SMART" id="SM00181">
    <property type="entry name" value="EGF"/>
    <property type="match status" value="3"/>
</dbReference>
<evidence type="ECO:0000313" key="8">
    <source>
        <dbReference type="Proteomes" id="UP000030745"/>
    </source>
</evidence>
<protein>
    <recommendedName>
        <fullName evidence="6">EGF-like domain-containing protein</fullName>
    </recommendedName>
</protein>
<proteinExistence type="predicted"/>
<gene>
    <name evidence="7" type="ORF">SPRG_22096</name>
</gene>
<dbReference type="RefSeq" id="XP_012195774.1">
    <property type="nucleotide sequence ID" value="XM_012340384.1"/>
</dbReference>
<comment type="caution">
    <text evidence="4">Lacks conserved residue(s) required for the propagation of feature annotation.</text>
</comment>
<organism evidence="7 8">
    <name type="scientific">Saprolegnia parasitica (strain CBS 223.65)</name>
    <dbReference type="NCBI Taxonomy" id="695850"/>
    <lineage>
        <taxon>Eukaryota</taxon>
        <taxon>Sar</taxon>
        <taxon>Stramenopiles</taxon>
        <taxon>Oomycota</taxon>
        <taxon>Saprolegniomycetes</taxon>
        <taxon>Saprolegniales</taxon>
        <taxon>Saprolegniaceae</taxon>
        <taxon>Saprolegnia</taxon>
    </lineage>
</organism>
<dbReference type="VEuPathDB" id="FungiDB:SPRG_22096"/>
<evidence type="ECO:0000256" key="3">
    <source>
        <dbReference type="ARBA" id="ARBA00023157"/>
    </source>
</evidence>
<dbReference type="OrthoDB" id="6130531at2759"/>
<evidence type="ECO:0000256" key="4">
    <source>
        <dbReference type="PROSITE-ProRule" id="PRU00076"/>
    </source>
</evidence>
<reference evidence="7 8" key="1">
    <citation type="journal article" date="2013" name="PLoS Genet.">
        <title>Distinctive expansion of potential virulence genes in the genome of the oomycete fish pathogen Saprolegnia parasitica.</title>
        <authorList>
            <person name="Jiang R.H."/>
            <person name="de Bruijn I."/>
            <person name="Haas B.J."/>
            <person name="Belmonte R."/>
            <person name="Lobach L."/>
            <person name="Christie J."/>
            <person name="van den Ackerveken G."/>
            <person name="Bottin A."/>
            <person name="Bulone V."/>
            <person name="Diaz-Moreno S.M."/>
            <person name="Dumas B."/>
            <person name="Fan L."/>
            <person name="Gaulin E."/>
            <person name="Govers F."/>
            <person name="Grenville-Briggs L.J."/>
            <person name="Horner N.R."/>
            <person name="Levin J.Z."/>
            <person name="Mammella M."/>
            <person name="Meijer H.J."/>
            <person name="Morris P."/>
            <person name="Nusbaum C."/>
            <person name="Oome S."/>
            <person name="Phillips A.J."/>
            <person name="van Rooyen D."/>
            <person name="Rzeszutek E."/>
            <person name="Saraiva M."/>
            <person name="Secombes C.J."/>
            <person name="Seidl M.F."/>
            <person name="Snel B."/>
            <person name="Stassen J.H."/>
            <person name="Sykes S."/>
            <person name="Tripathy S."/>
            <person name="van den Berg H."/>
            <person name="Vega-Arreguin J.C."/>
            <person name="Wawra S."/>
            <person name="Young S.K."/>
            <person name="Zeng Q."/>
            <person name="Dieguez-Uribeondo J."/>
            <person name="Russ C."/>
            <person name="Tyler B.M."/>
            <person name="van West P."/>
        </authorList>
    </citation>
    <scope>NUCLEOTIDE SEQUENCE [LARGE SCALE GENOMIC DNA]</scope>
    <source>
        <strain evidence="7 8">CBS 223.65</strain>
    </source>
</reference>
<keyword evidence="3 4" id="KW-1015">Disulfide bond</keyword>
<dbReference type="Gene3D" id="2.10.25.10">
    <property type="entry name" value="Laminin"/>
    <property type="match status" value="2"/>
</dbReference>
<feature type="signal peptide" evidence="5">
    <location>
        <begin position="1"/>
        <end position="20"/>
    </location>
</feature>
<keyword evidence="1 4" id="KW-0245">EGF-like domain</keyword>
<dbReference type="Pfam" id="PF23106">
    <property type="entry name" value="EGF_Teneurin"/>
    <property type="match status" value="1"/>
</dbReference>
<dbReference type="InterPro" id="IPR051216">
    <property type="entry name" value="Teneurin"/>
</dbReference>
<evidence type="ECO:0000256" key="1">
    <source>
        <dbReference type="ARBA" id="ARBA00022536"/>
    </source>
</evidence>
<name>A0A067CT78_SAPPC</name>
<evidence type="ECO:0000256" key="5">
    <source>
        <dbReference type="SAM" id="SignalP"/>
    </source>
</evidence>
<dbReference type="PROSITE" id="PS00022">
    <property type="entry name" value="EGF_1"/>
    <property type="match status" value="2"/>
</dbReference>
<keyword evidence="5" id="KW-0732">Signal</keyword>
<feature type="chain" id="PRO_5001638859" description="EGF-like domain-containing protein" evidence="5">
    <location>
        <begin position="21"/>
        <end position="542"/>
    </location>
</feature>
<feature type="domain" description="EGF-like" evidence="6">
    <location>
        <begin position="66"/>
        <end position="100"/>
    </location>
</feature>
<sequence>MRFVHLLVALSLGAWDTADGTCANLCSGHGTCGAANKCTCFTNWMGADCSSRACRRHRLVRQASATNTAHAMMECSNRGTCDYIKGVCTCADGFAGDACQRSVCLNSCSGHGMCQSTAMMALAYGRDIGTGSGPTYTNWEANSMMACFCDYGYQGPDCSLRLCPQERRPAHDRPDVPECRAEHRRCRVGARGYRDVHVQRALCDDAGEWQRQLGCNLRGGDHQPYQRRECDMRARPYRRHNGRCVVYDFVHVVANDAGGKQRVYAQRKPGARSIQLQCARCHEQQHAVVQPCRRQHGQPRRIRVLLEPRHLQLCHGLCTCFMDYKAIDCHQPSNIPDNLDEHDGFLIEPTGPTYRGTALRIHTIKGSATDFQMIRIEAGAVTLFYMDGAGHTYWSAGNVRIQSGTLFSSTAARPVSASVQSAAVLGLVAGHASYASDVLQLQATRAGSSAFNLIAASTSGLSTAVFDVRGDGRTTVRLGGFEVLSGGATITDTTTSATTTTVRNTNAAFTGTVLSVLATTASAYPAADYFLLTCTATTAAPV</sequence>
<dbReference type="PANTHER" id="PTHR11219">
    <property type="entry name" value="TENEURIN AND N-ACETYLGLUCOSAMINE-1-PHOSPHODIESTER ALPHA-N-ACETYLGLUCOSAMINIDASE"/>
    <property type="match status" value="1"/>
</dbReference>
<feature type="domain" description="EGF-like" evidence="6">
    <location>
        <begin position="18"/>
        <end position="50"/>
    </location>
</feature>
<keyword evidence="2" id="KW-0677">Repeat</keyword>
<evidence type="ECO:0000313" key="7">
    <source>
        <dbReference type="EMBL" id="KDO33683.1"/>
    </source>
</evidence>
<dbReference type="InterPro" id="IPR000742">
    <property type="entry name" value="EGF"/>
</dbReference>
<dbReference type="GeneID" id="24142479"/>
<dbReference type="PROSITE" id="PS50026">
    <property type="entry name" value="EGF_3"/>
    <property type="match status" value="2"/>
</dbReference>
<feature type="disulfide bond" evidence="4">
    <location>
        <begin position="40"/>
        <end position="49"/>
    </location>
</feature>
<dbReference type="PANTHER" id="PTHR11219:SF69">
    <property type="entry name" value="TENEURIN-A"/>
    <property type="match status" value="1"/>
</dbReference>
<dbReference type="Pfam" id="PF07974">
    <property type="entry name" value="EGF_2"/>
    <property type="match status" value="1"/>
</dbReference>
<keyword evidence="8" id="KW-1185">Reference proteome</keyword>
<dbReference type="PROSITE" id="PS01186">
    <property type="entry name" value="EGF_2"/>
    <property type="match status" value="1"/>
</dbReference>